<evidence type="ECO:0000256" key="11">
    <source>
        <dbReference type="ARBA" id="ARBA00023027"/>
    </source>
</evidence>
<evidence type="ECO:0000256" key="3">
    <source>
        <dbReference type="ARBA" id="ARBA00022525"/>
    </source>
</evidence>
<evidence type="ECO:0000256" key="1">
    <source>
        <dbReference type="ARBA" id="ARBA00004613"/>
    </source>
</evidence>
<evidence type="ECO:0000256" key="6">
    <source>
        <dbReference type="ARBA" id="ARBA00022679"/>
    </source>
</evidence>
<dbReference type="GO" id="GO:0003950">
    <property type="term" value="F:NAD+ poly-ADP-ribosyltransferase activity"/>
    <property type="evidence" value="ECO:0007669"/>
    <property type="project" value="TreeGrafter"/>
</dbReference>
<dbReference type="GO" id="GO:0005615">
    <property type="term" value="C:extracellular space"/>
    <property type="evidence" value="ECO:0007669"/>
    <property type="project" value="UniProtKB-ARBA"/>
</dbReference>
<keyword evidence="16" id="KW-1185">Reference proteome</keyword>
<evidence type="ECO:0000256" key="2">
    <source>
        <dbReference type="ARBA" id="ARBA00009558"/>
    </source>
</evidence>
<keyword evidence="5 14" id="KW-0328">Glycosyltransferase</keyword>
<proteinExistence type="inferred from homology"/>
<dbReference type="GO" id="GO:0090729">
    <property type="term" value="F:toxin activity"/>
    <property type="evidence" value="ECO:0007669"/>
    <property type="project" value="UniProtKB-KW"/>
</dbReference>
<dbReference type="Proteomes" id="UP000571582">
    <property type="component" value="Unassembled WGS sequence"/>
</dbReference>
<dbReference type="AlphaFoldDB" id="A0A7L2CIQ5"/>
<feature type="non-terminal residue" evidence="15">
    <location>
        <position position="1"/>
    </location>
</feature>
<dbReference type="PROSITE" id="PS51996">
    <property type="entry name" value="TR_MART"/>
    <property type="match status" value="1"/>
</dbReference>
<sequence length="242" mass="27371">WPLPAMVSLAQTLALLAMAASTVAKDVNLDMALDSFDDQYLSCGANMTQMLPELLDSDFAKNKEFKKAWDIAKTKWQKWGFDSSPLSPDQAVALMVYTTSGMELYKRFNRAVSQAGSSSEEYRNNFHFKSLHFLLTQALQKLSKPRQCHDVFRRVRDTIFKAQKGTKVRFGQFASTSRSAAVALGFGQDTMFTVRTCHGADIQRFSHFLGEEEVLIPPFEIFEVLEAREEGNMMRIKLRSTG</sequence>
<dbReference type="Gene3D" id="3.90.176.10">
    <property type="entry name" value="Toxin ADP-ribosyltransferase, Chain A, domain 1"/>
    <property type="match status" value="1"/>
</dbReference>
<keyword evidence="12" id="KW-1015">Disulfide bond</keyword>
<dbReference type="PANTHER" id="PTHR10339:SF25">
    <property type="entry name" value="SECRETED EXOENZYME S"/>
    <property type="match status" value="1"/>
</dbReference>
<evidence type="ECO:0000256" key="8">
    <source>
        <dbReference type="ARBA" id="ARBA00022729"/>
    </source>
</evidence>
<comment type="catalytic activity">
    <reaction evidence="13 14">
        <text>L-arginyl-[protein] + NAD(+) = N(omega)-(ADP-D-ribosyl)-L-arginyl-[protein] + nicotinamide + H(+)</text>
        <dbReference type="Rhea" id="RHEA:19149"/>
        <dbReference type="Rhea" id="RHEA-COMP:10532"/>
        <dbReference type="Rhea" id="RHEA-COMP:15087"/>
        <dbReference type="ChEBI" id="CHEBI:15378"/>
        <dbReference type="ChEBI" id="CHEBI:17154"/>
        <dbReference type="ChEBI" id="CHEBI:29965"/>
        <dbReference type="ChEBI" id="CHEBI:57540"/>
        <dbReference type="ChEBI" id="CHEBI:142554"/>
        <dbReference type="EC" id="2.4.2.31"/>
    </reaction>
</comment>
<comment type="similarity">
    <text evidence="2 14">Belongs to the Arg-specific ADP-ribosyltransferase family.</text>
</comment>
<evidence type="ECO:0000256" key="13">
    <source>
        <dbReference type="ARBA" id="ARBA00047597"/>
    </source>
</evidence>
<keyword evidence="6 14" id="KW-0808">Transferase</keyword>
<dbReference type="SUPFAM" id="SSF56399">
    <property type="entry name" value="ADP-ribosylation"/>
    <property type="match status" value="1"/>
</dbReference>
<keyword evidence="4" id="KW-0800">Toxin</keyword>
<dbReference type="GO" id="GO:0106274">
    <property type="term" value="F:NAD+-protein-arginine ADP-ribosyltransferase activity"/>
    <property type="evidence" value="ECO:0007669"/>
    <property type="project" value="UniProtKB-EC"/>
</dbReference>
<dbReference type="InterPro" id="IPR000768">
    <property type="entry name" value="ART"/>
</dbReference>
<dbReference type="Pfam" id="PF01129">
    <property type="entry name" value="ART"/>
    <property type="match status" value="1"/>
</dbReference>
<feature type="chain" id="PRO_5029934753" description="NAD(P)(+)--arginine ADP-ribosyltransferase" evidence="14">
    <location>
        <begin position="25"/>
        <end position="242"/>
    </location>
</feature>
<dbReference type="FunFam" id="3.90.176.10:FF:000001">
    <property type="entry name" value="NAD(P)(+)--arginine ADP-ribosyltransferase"/>
    <property type="match status" value="1"/>
</dbReference>
<accession>A0A7L2CIQ5</accession>
<evidence type="ECO:0000256" key="14">
    <source>
        <dbReference type="RuleBase" id="RU361228"/>
    </source>
</evidence>
<organism evidence="15 16">
    <name type="scientific">Alaudala cheleensis</name>
    <name type="common">Asian short-toed lark</name>
    <dbReference type="NCBI Taxonomy" id="670337"/>
    <lineage>
        <taxon>Eukaryota</taxon>
        <taxon>Metazoa</taxon>
        <taxon>Chordata</taxon>
        <taxon>Craniata</taxon>
        <taxon>Vertebrata</taxon>
        <taxon>Euteleostomi</taxon>
        <taxon>Archelosauria</taxon>
        <taxon>Archosauria</taxon>
        <taxon>Dinosauria</taxon>
        <taxon>Saurischia</taxon>
        <taxon>Theropoda</taxon>
        <taxon>Coelurosauria</taxon>
        <taxon>Aves</taxon>
        <taxon>Neognathae</taxon>
        <taxon>Neoaves</taxon>
        <taxon>Telluraves</taxon>
        <taxon>Australaves</taxon>
        <taxon>Passeriformes</taxon>
        <taxon>Sylvioidea</taxon>
        <taxon>Alaudidae</taxon>
        <taxon>Alaudala</taxon>
    </lineage>
</organism>
<evidence type="ECO:0000256" key="9">
    <source>
        <dbReference type="ARBA" id="ARBA00022857"/>
    </source>
</evidence>
<comment type="caution">
    <text evidence="15">The sequence shown here is derived from an EMBL/GenBank/DDBJ whole genome shotgun (WGS) entry which is preliminary data.</text>
</comment>
<gene>
    <name evidence="15" type="primary">Nrt2_4</name>
    <name evidence="15" type="ORF">ALACHE_R01369</name>
</gene>
<dbReference type="GO" id="GO:0046677">
    <property type="term" value="P:response to antibiotic"/>
    <property type="evidence" value="ECO:0007669"/>
    <property type="project" value="UniProtKB-ARBA"/>
</dbReference>
<keyword evidence="10" id="KW-0843">Virulence</keyword>
<evidence type="ECO:0000256" key="5">
    <source>
        <dbReference type="ARBA" id="ARBA00022676"/>
    </source>
</evidence>
<evidence type="ECO:0000313" key="16">
    <source>
        <dbReference type="Proteomes" id="UP000571582"/>
    </source>
</evidence>
<dbReference type="GO" id="GO:0016779">
    <property type="term" value="F:nucleotidyltransferase activity"/>
    <property type="evidence" value="ECO:0007669"/>
    <property type="project" value="UniProtKB-KW"/>
</dbReference>
<keyword evidence="11 14" id="KW-0520">NAD</keyword>
<keyword evidence="7" id="KW-0548">Nucleotidyltransferase</keyword>
<evidence type="ECO:0000313" key="15">
    <source>
        <dbReference type="EMBL" id="NXQ37252.1"/>
    </source>
</evidence>
<evidence type="ECO:0000256" key="4">
    <source>
        <dbReference type="ARBA" id="ARBA00022656"/>
    </source>
</evidence>
<keyword evidence="3" id="KW-0964">Secreted</keyword>
<dbReference type="PANTHER" id="PTHR10339">
    <property type="entry name" value="ADP-RIBOSYLTRANSFERASE"/>
    <property type="match status" value="1"/>
</dbReference>
<dbReference type="InterPro" id="IPR050999">
    <property type="entry name" value="ADP-ribosyltransferase_ARG"/>
</dbReference>
<protein>
    <recommendedName>
        <fullName evidence="14">NAD(P)(+)--arginine ADP-ribosyltransferase</fullName>
        <ecNumber evidence="14">2.4.2.31</ecNumber>
    </recommendedName>
    <alternativeName>
        <fullName evidence="14">Mono(ADP-ribosyl)transferase</fullName>
    </alternativeName>
</protein>
<reference evidence="15 16" key="1">
    <citation type="submission" date="2019-09" db="EMBL/GenBank/DDBJ databases">
        <title>Bird 10,000 Genomes (B10K) Project - Family phase.</title>
        <authorList>
            <person name="Zhang G."/>
        </authorList>
    </citation>
    <scope>NUCLEOTIDE SEQUENCE [LARGE SCALE GENOMIC DNA]</scope>
    <source>
        <strain evidence="15">B10K-DU-001-15</strain>
        <tissue evidence="15">Muscle</tissue>
    </source>
</reference>
<evidence type="ECO:0000256" key="12">
    <source>
        <dbReference type="ARBA" id="ARBA00023157"/>
    </source>
</evidence>
<dbReference type="EC" id="2.4.2.31" evidence="14"/>
<dbReference type="GO" id="GO:0044194">
    <property type="term" value="C:cytolytic granule"/>
    <property type="evidence" value="ECO:0007669"/>
    <property type="project" value="UniProtKB-ARBA"/>
</dbReference>
<keyword evidence="8 14" id="KW-0732">Signal</keyword>
<keyword evidence="9 14" id="KW-0521">NADP</keyword>
<evidence type="ECO:0000256" key="7">
    <source>
        <dbReference type="ARBA" id="ARBA00022695"/>
    </source>
</evidence>
<name>A0A7L2CIQ5_9PASS</name>
<feature type="non-terminal residue" evidence="15">
    <location>
        <position position="242"/>
    </location>
</feature>
<dbReference type="PRINTS" id="PR00970">
    <property type="entry name" value="RIBTRNSFRASE"/>
</dbReference>
<feature type="signal peptide" evidence="14">
    <location>
        <begin position="1"/>
        <end position="24"/>
    </location>
</feature>
<evidence type="ECO:0000256" key="10">
    <source>
        <dbReference type="ARBA" id="ARBA00023026"/>
    </source>
</evidence>
<comment type="subcellular location">
    <subcellularLocation>
        <location evidence="1">Secreted</location>
    </subcellularLocation>
</comment>
<dbReference type="PROSITE" id="PS01291">
    <property type="entry name" value="ART"/>
    <property type="match status" value="1"/>
</dbReference>
<dbReference type="EMBL" id="VWYE01029680">
    <property type="protein sequence ID" value="NXQ37252.1"/>
    <property type="molecule type" value="Genomic_DNA"/>
</dbReference>